<accession>A0A5D3CMJ0</accession>
<dbReference type="Proteomes" id="UP000321947">
    <property type="component" value="Unassembled WGS sequence"/>
</dbReference>
<sequence>MELMRNARVTSPPEVVIEDAEMVVLEAEGVDFQVVNFRGKDFEEFRELQGQARDRQFWHVKMHELKLSPRYFRWQRVLRRGTPVSWMRLRKLGEVEEACWSGEILKKHVGESLSLATMCFFSTLFLLSIAFSIQRVFYNPWKKNIHHALCGTNWSPTPHDYNHKHFTKKKEPHRIASCHIKPETQVASNNHSLDQRRADPHPNLLTRIS</sequence>
<feature type="transmembrane region" description="Helical" evidence="2">
    <location>
        <begin position="113"/>
        <end position="133"/>
    </location>
</feature>
<dbReference type="EMBL" id="SSTD01010133">
    <property type="protein sequence ID" value="TYK12354.1"/>
    <property type="molecule type" value="Genomic_DNA"/>
</dbReference>
<dbReference type="Proteomes" id="UP000321393">
    <property type="component" value="Unassembled WGS sequence"/>
</dbReference>
<keyword evidence="2" id="KW-1133">Transmembrane helix</keyword>
<evidence type="ECO:0000256" key="2">
    <source>
        <dbReference type="SAM" id="Phobius"/>
    </source>
</evidence>
<evidence type="ECO:0000313" key="4">
    <source>
        <dbReference type="EMBL" id="TYK12354.1"/>
    </source>
</evidence>
<proteinExistence type="predicted"/>
<organism evidence="4 6">
    <name type="scientific">Cucumis melo var. makuwa</name>
    <name type="common">Oriental melon</name>
    <dbReference type="NCBI Taxonomy" id="1194695"/>
    <lineage>
        <taxon>Eukaryota</taxon>
        <taxon>Viridiplantae</taxon>
        <taxon>Streptophyta</taxon>
        <taxon>Embryophyta</taxon>
        <taxon>Tracheophyta</taxon>
        <taxon>Spermatophyta</taxon>
        <taxon>Magnoliopsida</taxon>
        <taxon>eudicotyledons</taxon>
        <taxon>Gunneridae</taxon>
        <taxon>Pentapetalae</taxon>
        <taxon>rosids</taxon>
        <taxon>fabids</taxon>
        <taxon>Cucurbitales</taxon>
        <taxon>Cucurbitaceae</taxon>
        <taxon>Benincaseae</taxon>
        <taxon>Cucumis</taxon>
    </lineage>
</organism>
<keyword evidence="2" id="KW-0812">Transmembrane</keyword>
<evidence type="ECO:0000313" key="5">
    <source>
        <dbReference type="Proteomes" id="UP000321393"/>
    </source>
</evidence>
<evidence type="ECO:0000313" key="3">
    <source>
        <dbReference type="EMBL" id="KAA0054318.1"/>
    </source>
</evidence>
<dbReference type="AlphaFoldDB" id="A0A5D3CMJ0"/>
<evidence type="ECO:0000256" key="1">
    <source>
        <dbReference type="SAM" id="MobiDB-lite"/>
    </source>
</evidence>
<feature type="region of interest" description="Disordered" evidence="1">
    <location>
        <begin position="186"/>
        <end position="209"/>
    </location>
</feature>
<reference evidence="5 6" key="1">
    <citation type="submission" date="2019-08" db="EMBL/GenBank/DDBJ databases">
        <title>Draft genome sequences of two oriental melons (Cucumis melo L. var makuwa).</title>
        <authorList>
            <person name="Kwon S.-Y."/>
        </authorList>
    </citation>
    <scope>NUCLEOTIDE SEQUENCE [LARGE SCALE GENOMIC DNA]</scope>
    <source>
        <strain evidence="6">cv. Chang Bougi</strain>
        <strain evidence="5">cv. SW 3</strain>
        <tissue evidence="4">Leaf</tissue>
    </source>
</reference>
<name>A0A5D3CMJ0_CUCMM</name>
<gene>
    <name evidence="4" type="ORF">E5676_scaffold302G001310</name>
    <name evidence="3" type="ORF">E6C27_scaffold24G00400</name>
</gene>
<protein>
    <submittedName>
        <fullName evidence="4">Uncharacterized protein</fullName>
    </submittedName>
</protein>
<keyword evidence="2" id="KW-0472">Membrane</keyword>
<comment type="caution">
    <text evidence="4">The sequence shown here is derived from an EMBL/GenBank/DDBJ whole genome shotgun (WGS) entry which is preliminary data.</text>
</comment>
<evidence type="ECO:0000313" key="6">
    <source>
        <dbReference type="Proteomes" id="UP000321947"/>
    </source>
</evidence>
<dbReference type="EMBL" id="SSTE01008830">
    <property type="protein sequence ID" value="KAA0054318.1"/>
    <property type="molecule type" value="Genomic_DNA"/>
</dbReference>